<name>A0AAN9NQR8_PHACN</name>
<proteinExistence type="predicted"/>
<dbReference type="Proteomes" id="UP001374584">
    <property type="component" value="Unassembled WGS sequence"/>
</dbReference>
<evidence type="ECO:0000313" key="2">
    <source>
        <dbReference type="Proteomes" id="UP001374584"/>
    </source>
</evidence>
<protein>
    <submittedName>
        <fullName evidence="1">Uncharacterized protein</fullName>
    </submittedName>
</protein>
<organism evidence="1 2">
    <name type="scientific">Phaseolus coccineus</name>
    <name type="common">Scarlet runner bean</name>
    <name type="synonym">Phaseolus multiflorus</name>
    <dbReference type="NCBI Taxonomy" id="3886"/>
    <lineage>
        <taxon>Eukaryota</taxon>
        <taxon>Viridiplantae</taxon>
        <taxon>Streptophyta</taxon>
        <taxon>Embryophyta</taxon>
        <taxon>Tracheophyta</taxon>
        <taxon>Spermatophyta</taxon>
        <taxon>Magnoliopsida</taxon>
        <taxon>eudicotyledons</taxon>
        <taxon>Gunneridae</taxon>
        <taxon>Pentapetalae</taxon>
        <taxon>rosids</taxon>
        <taxon>fabids</taxon>
        <taxon>Fabales</taxon>
        <taxon>Fabaceae</taxon>
        <taxon>Papilionoideae</taxon>
        <taxon>50 kb inversion clade</taxon>
        <taxon>NPAAA clade</taxon>
        <taxon>indigoferoid/millettioid clade</taxon>
        <taxon>Phaseoleae</taxon>
        <taxon>Phaseolus</taxon>
    </lineage>
</organism>
<sequence>MQGRYLAPHQWILMARYFPEQKDESEAVTRNQIFQSVSKPLEEPHHARAYKFDVVSSSLTLRRKKNFAEDSNRSYE</sequence>
<evidence type="ECO:0000313" key="1">
    <source>
        <dbReference type="EMBL" id="KAK7377291.1"/>
    </source>
</evidence>
<accession>A0AAN9NQR8</accession>
<dbReference type="AlphaFoldDB" id="A0AAN9NQR8"/>
<keyword evidence="2" id="KW-1185">Reference proteome</keyword>
<reference evidence="1 2" key="1">
    <citation type="submission" date="2024-01" db="EMBL/GenBank/DDBJ databases">
        <title>The genomes of 5 underutilized Papilionoideae crops provide insights into root nodulation and disease resistanc.</title>
        <authorList>
            <person name="Jiang F."/>
        </authorList>
    </citation>
    <scope>NUCLEOTIDE SEQUENCE [LARGE SCALE GENOMIC DNA]</scope>
    <source>
        <strain evidence="1">JINMINGXINNONG_FW02</strain>
        <tissue evidence="1">Leaves</tissue>
    </source>
</reference>
<dbReference type="EMBL" id="JAYMYR010000002">
    <property type="protein sequence ID" value="KAK7377291.1"/>
    <property type="molecule type" value="Genomic_DNA"/>
</dbReference>
<gene>
    <name evidence="1" type="ORF">VNO80_02713</name>
</gene>
<comment type="caution">
    <text evidence="1">The sequence shown here is derived from an EMBL/GenBank/DDBJ whole genome shotgun (WGS) entry which is preliminary data.</text>
</comment>